<feature type="transmembrane region" description="Helical" evidence="1">
    <location>
        <begin position="165"/>
        <end position="185"/>
    </location>
</feature>
<dbReference type="PIRSF" id="PIRSF015921">
    <property type="entry name" value="FA_sphinglp_des"/>
    <property type="match status" value="1"/>
</dbReference>
<dbReference type="GO" id="GO:0016717">
    <property type="term" value="F:oxidoreductase activity, acting on paired donors, with oxidation of a pair of donors resulting in the reduction of molecular oxygen to two molecules of water"/>
    <property type="evidence" value="ECO:0007669"/>
    <property type="project" value="TreeGrafter"/>
</dbReference>
<organism evidence="3 4">
    <name type="scientific">Williamwhitmania taraxaci</name>
    <dbReference type="NCBI Taxonomy" id="1640674"/>
    <lineage>
        <taxon>Bacteria</taxon>
        <taxon>Pseudomonadati</taxon>
        <taxon>Bacteroidota</taxon>
        <taxon>Bacteroidia</taxon>
        <taxon>Bacteroidales</taxon>
        <taxon>Williamwhitmaniaceae</taxon>
        <taxon>Williamwhitmania</taxon>
    </lineage>
</organism>
<dbReference type="CDD" id="cd03506">
    <property type="entry name" value="Delta6-FADS-like"/>
    <property type="match status" value="1"/>
</dbReference>
<proteinExistence type="predicted"/>
<feature type="transmembrane region" description="Helical" evidence="1">
    <location>
        <begin position="206"/>
        <end position="228"/>
    </location>
</feature>
<evidence type="ECO:0000313" key="3">
    <source>
        <dbReference type="EMBL" id="SDC76470.1"/>
    </source>
</evidence>
<keyword evidence="1" id="KW-1133">Transmembrane helix</keyword>
<dbReference type="InterPro" id="IPR005804">
    <property type="entry name" value="FA_desaturase_dom"/>
</dbReference>
<keyword evidence="4" id="KW-1185">Reference proteome</keyword>
<name>A0A1G6P879_9BACT</name>
<dbReference type="RefSeq" id="WP_092439469.1">
    <property type="nucleotide sequence ID" value="NZ_FMYP01000049.1"/>
</dbReference>
<keyword evidence="1" id="KW-0472">Membrane</keyword>
<accession>A0A1G6P879</accession>
<dbReference type="GO" id="GO:0008610">
    <property type="term" value="P:lipid biosynthetic process"/>
    <property type="evidence" value="ECO:0007669"/>
    <property type="project" value="UniProtKB-ARBA"/>
</dbReference>
<feature type="transmembrane region" description="Helical" evidence="1">
    <location>
        <begin position="234"/>
        <end position="255"/>
    </location>
</feature>
<dbReference type="EMBL" id="FMYP01000049">
    <property type="protein sequence ID" value="SDC76470.1"/>
    <property type="molecule type" value="Genomic_DNA"/>
</dbReference>
<dbReference type="PANTHER" id="PTHR19353:SF19">
    <property type="entry name" value="DELTA(5) FATTY ACID DESATURASE C-RELATED"/>
    <property type="match status" value="1"/>
</dbReference>
<dbReference type="AlphaFoldDB" id="A0A1G6P879"/>
<feature type="transmembrane region" description="Helical" evidence="1">
    <location>
        <begin position="36"/>
        <end position="55"/>
    </location>
</feature>
<evidence type="ECO:0000256" key="1">
    <source>
        <dbReference type="SAM" id="Phobius"/>
    </source>
</evidence>
<feature type="domain" description="Fatty acid desaturase" evidence="2">
    <location>
        <begin position="67"/>
        <end position="341"/>
    </location>
</feature>
<dbReference type="STRING" id="1640674.SAMN05216323_104924"/>
<dbReference type="PANTHER" id="PTHR19353">
    <property type="entry name" value="FATTY ACID DESATURASE 2"/>
    <property type="match status" value="1"/>
</dbReference>
<dbReference type="GO" id="GO:0016020">
    <property type="term" value="C:membrane"/>
    <property type="evidence" value="ECO:0007669"/>
    <property type="project" value="TreeGrafter"/>
</dbReference>
<dbReference type="InterPro" id="IPR012171">
    <property type="entry name" value="Fatty_acid_desaturase"/>
</dbReference>
<sequence length="367" mass="42610">MEFKALKFTNGQNKEFVAVLRERVNQYFKDHDISTYGNASMFVKMVFMLLLYFIPYGISVSGLVSNFWILLSLWVVMGFGMAGIGFSVMHDANHGAFSKNEKVNRFIGLVINLIGGFALTWQIQHNTLHHSYTNIDSYDEDINPGKFLRFSPHKPRYWAHRFQHIYGWFLYGLMTISWSTDKDFVQLIRYKREGHKLSASRSFRRLMVELIGLKAGYFAYMLLIPMLFMPVPWWQILILFVAMHYVSGFLLAIVFQSAHVIETSAFPLPNEAGNVENNWAVHQLATTSDFAPKSKLLSWFIGGLNYQVEHHLFPNICHIHYQKIAPIIRQTAHEFSLPYHVQSTFVRAIWMHGRMLRMLGQNDSIPV</sequence>
<protein>
    <submittedName>
        <fullName evidence="3">Linoleoyl-CoA desaturase</fullName>
    </submittedName>
</protein>
<evidence type="ECO:0000313" key="4">
    <source>
        <dbReference type="Proteomes" id="UP000199452"/>
    </source>
</evidence>
<keyword evidence="1" id="KW-0812">Transmembrane</keyword>
<evidence type="ECO:0000259" key="2">
    <source>
        <dbReference type="Pfam" id="PF00487"/>
    </source>
</evidence>
<feature type="transmembrane region" description="Helical" evidence="1">
    <location>
        <begin position="106"/>
        <end position="123"/>
    </location>
</feature>
<dbReference type="Proteomes" id="UP000199452">
    <property type="component" value="Unassembled WGS sequence"/>
</dbReference>
<dbReference type="OrthoDB" id="104711at2"/>
<feature type="transmembrane region" description="Helical" evidence="1">
    <location>
        <begin position="67"/>
        <end position="86"/>
    </location>
</feature>
<reference evidence="3 4" key="1">
    <citation type="submission" date="2016-09" db="EMBL/GenBank/DDBJ databases">
        <authorList>
            <person name="Capua I."/>
            <person name="De Benedictis P."/>
            <person name="Joannis T."/>
            <person name="Lombin L.H."/>
            <person name="Cattoli G."/>
        </authorList>
    </citation>
    <scope>NUCLEOTIDE SEQUENCE [LARGE SCALE GENOMIC DNA]</scope>
    <source>
        <strain evidence="3 4">A7P-90m</strain>
    </source>
</reference>
<gene>
    <name evidence="3" type="ORF">SAMN05216323_104924</name>
</gene>
<dbReference type="Pfam" id="PF00487">
    <property type="entry name" value="FA_desaturase"/>
    <property type="match status" value="1"/>
</dbReference>